<name>A0A8H3LXQ7_9GLOM</name>
<evidence type="ECO:0000313" key="3">
    <source>
        <dbReference type="Proteomes" id="UP000615446"/>
    </source>
</evidence>
<dbReference type="EMBL" id="BLAL01000221">
    <property type="protein sequence ID" value="GES93149.1"/>
    <property type="molecule type" value="Genomic_DNA"/>
</dbReference>
<comment type="caution">
    <text evidence="2">The sequence shown here is derived from an EMBL/GenBank/DDBJ whole genome shotgun (WGS) entry which is preliminary data.</text>
</comment>
<accession>A0A8H3LXQ7</accession>
<reference evidence="2" key="1">
    <citation type="submission" date="2019-10" db="EMBL/GenBank/DDBJ databases">
        <title>Conservation and host-specific expression of non-tandemly repeated heterogenous ribosome RNA gene in arbuscular mycorrhizal fungi.</title>
        <authorList>
            <person name="Maeda T."/>
            <person name="Kobayashi Y."/>
            <person name="Nakagawa T."/>
            <person name="Ezawa T."/>
            <person name="Yamaguchi K."/>
            <person name="Bino T."/>
            <person name="Nishimoto Y."/>
            <person name="Shigenobu S."/>
            <person name="Kawaguchi M."/>
        </authorList>
    </citation>
    <scope>NUCLEOTIDE SEQUENCE</scope>
    <source>
        <strain evidence="2">HR1</strain>
    </source>
</reference>
<protein>
    <submittedName>
        <fullName evidence="2">Uncharacterized protein</fullName>
    </submittedName>
</protein>
<gene>
    <name evidence="2" type="ORF">RCL2_001990600</name>
</gene>
<evidence type="ECO:0000256" key="1">
    <source>
        <dbReference type="SAM" id="MobiDB-lite"/>
    </source>
</evidence>
<dbReference type="Proteomes" id="UP000615446">
    <property type="component" value="Unassembled WGS sequence"/>
</dbReference>
<evidence type="ECO:0000313" key="2">
    <source>
        <dbReference type="EMBL" id="GES93149.1"/>
    </source>
</evidence>
<proteinExistence type="predicted"/>
<feature type="region of interest" description="Disordered" evidence="1">
    <location>
        <begin position="1"/>
        <end position="25"/>
    </location>
</feature>
<dbReference type="AlphaFoldDB" id="A0A8H3LXQ7"/>
<organism evidence="2 3">
    <name type="scientific">Rhizophagus clarus</name>
    <dbReference type="NCBI Taxonomy" id="94130"/>
    <lineage>
        <taxon>Eukaryota</taxon>
        <taxon>Fungi</taxon>
        <taxon>Fungi incertae sedis</taxon>
        <taxon>Mucoromycota</taxon>
        <taxon>Glomeromycotina</taxon>
        <taxon>Glomeromycetes</taxon>
        <taxon>Glomerales</taxon>
        <taxon>Glomeraceae</taxon>
        <taxon>Rhizophagus</taxon>
    </lineage>
</organism>
<sequence length="103" mass="12719">MSRHRLIQPQIFKSSDQQEHKQGNNEFEQNYYEFEQDHQEFERNHEFEQNERNYGFEQDHQEFEQDSELDPEFIFNNDPKTFDGKKNFQTKIIQNLVPLILLH</sequence>